<evidence type="ECO:0000256" key="1">
    <source>
        <dbReference type="SAM" id="MobiDB-lite"/>
    </source>
</evidence>
<dbReference type="Proteomes" id="UP000321750">
    <property type="component" value="Unassembled WGS sequence"/>
</dbReference>
<dbReference type="EMBL" id="BJZV01000003">
    <property type="protein sequence ID" value="GEP09025.1"/>
    <property type="molecule type" value="Genomic_DNA"/>
</dbReference>
<reference evidence="2 3" key="1">
    <citation type="submission" date="2019-07" db="EMBL/GenBank/DDBJ databases">
        <title>Whole genome shotgun sequence of Methylobacterium gnaphalii NBRC 107716.</title>
        <authorList>
            <person name="Hosoyama A."/>
            <person name="Uohara A."/>
            <person name="Ohji S."/>
            <person name="Ichikawa N."/>
        </authorList>
    </citation>
    <scope>NUCLEOTIDE SEQUENCE [LARGE SCALE GENOMIC DNA]</scope>
    <source>
        <strain evidence="2 3">NBRC 107716</strain>
    </source>
</reference>
<evidence type="ECO:0000313" key="2">
    <source>
        <dbReference type="EMBL" id="GEP09025.1"/>
    </source>
</evidence>
<organism evidence="2 3">
    <name type="scientific">Methylobacterium gnaphalii</name>
    <dbReference type="NCBI Taxonomy" id="1010610"/>
    <lineage>
        <taxon>Bacteria</taxon>
        <taxon>Pseudomonadati</taxon>
        <taxon>Pseudomonadota</taxon>
        <taxon>Alphaproteobacteria</taxon>
        <taxon>Hyphomicrobiales</taxon>
        <taxon>Methylobacteriaceae</taxon>
        <taxon>Methylobacterium</taxon>
    </lineage>
</organism>
<dbReference type="RefSeq" id="WP_147045359.1">
    <property type="nucleotide sequence ID" value="NZ_BJZV01000003.1"/>
</dbReference>
<feature type="region of interest" description="Disordered" evidence="1">
    <location>
        <begin position="72"/>
        <end position="92"/>
    </location>
</feature>
<proteinExistence type="predicted"/>
<dbReference type="OrthoDB" id="8019321at2"/>
<comment type="caution">
    <text evidence="2">The sequence shown here is derived from an EMBL/GenBank/DDBJ whole genome shotgun (WGS) entry which is preliminary data.</text>
</comment>
<evidence type="ECO:0000313" key="3">
    <source>
        <dbReference type="Proteomes" id="UP000321750"/>
    </source>
</evidence>
<accession>A0A512JGD9</accession>
<dbReference type="AlphaFoldDB" id="A0A512JGD9"/>
<keyword evidence="3" id="KW-1185">Reference proteome</keyword>
<protein>
    <submittedName>
        <fullName evidence="2">Uncharacterized protein</fullName>
    </submittedName>
</protein>
<sequence>MALTGRFWFRKTWTGKVVLMVEEKRPRWFGGKDAFSLRWRDASLIDFAESALKPLLALEHMHRAAALQATFSASRAPSPAKFDGGPPETLAA</sequence>
<name>A0A512JGD9_9HYPH</name>
<gene>
    <name evidence="2" type="ORF">MGN01_08700</name>
</gene>